<keyword evidence="3" id="KW-1185">Reference proteome</keyword>
<sequence length="567" mass="63648">MAMHATSDNLGSKLKATSAPRKIDLAEEMALHGVDVPQEISEAIPSNDAVFLGYQQRWFEDESPIMIAEKSRRTGLTWAEAGRNVINAAKPRRRGGCNTFYVGSKQEMALEYIAACALFARAFNELAEADVYEQTFWDEGKKEEILTYMIRFPKSGRKIQALSSRPSNLRGLQGDVVIDEAAFHESLEELLKAALALTMWGNKVRLISTHNGVDNPFNQYIQDAREGRKDYSVHRITLDDAIAEGLYKRICFVTGQEWSPEAEKAWRDGLYRNAPNTESADEEYGCIPKKSGGAYLSRVLIEQAMVQDHSIRIYRYEAPEGFEGWTPQMREDEIRTWCEENLLPELARLDPENTHSFGEDFARRGDLTVFTPLQISPTLRKREAFRVELRNLTYEAQRDIMFFICDRLPRVVGMAFDATGNGGYLAEQAALRYGPAVVEQVSLNLAWYAEWMPKLKGEFEAFNIELSRHQSTLDDLLSIKVENGIPVIDKGRKADLESAGGKAKRHGDSAVSLVMAVRASYMAGRKQPIECQSAGRRASAQQDLAGTRNTTNRGWGTVAGRTDLGGY</sequence>
<dbReference type="PIRSF" id="PIRSF007056">
    <property type="entry name" value="UCP007056"/>
    <property type="match status" value="1"/>
</dbReference>
<dbReference type="Gene3D" id="3.30.420.240">
    <property type="match status" value="1"/>
</dbReference>
<dbReference type="GeneID" id="26517333"/>
<evidence type="ECO:0000313" key="2">
    <source>
        <dbReference type="EMBL" id="CUS27813.1"/>
    </source>
</evidence>
<dbReference type="Proteomes" id="UP000204666">
    <property type="component" value="Genome"/>
</dbReference>
<dbReference type="KEGG" id="vg:26517333"/>
<protein>
    <submittedName>
        <fullName evidence="2">Putative terminase, large subunit</fullName>
    </submittedName>
</protein>
<proteinExistence type="predicted"/>
<dbReference type="InterPro" id="IPR012036">
    <property type="entry name" value="Phage_Mu_Gp28"/>
</dbReference>
<dbReference type="OrthoDB" id="1318at10239"/>
<name>A0A0S4L072_9CAUD</name>
<dbReference type="RefSeq" id="YP_009188542.1">
    <property type="nucleotide sequence ID" value="NC_028667.1"/>
</dbReference>
<dbReference type="InterPro" id="IPR027417">
    <property type="entry name" value="P-loop_NTPase"/>
</dbReference>
<evidence type="ECO:0000256" key="1">
    <source>
        <dbReference type="SAM" id="MobiDB-lite"/>
    </source>
</evidence>
<reference evidence="2 3" key="1">
    <citation type="journal article" date="2016" name="Genome Announc.">
        <title>Complete Genome Sequence of PM105, a New Pseudomonas aeruginosa B3-Like Transposable Phage.</title>
        <authorList>
            <person name="Pourcel C."/>
            <person name="Midoux C."/>
            <person name="Bourkaltseva M."/>
            <person name="Pleteneva E."/>
            <person name="Krylov V."/>
        </authorList>
    </citation>
    <scope>NUCLEOTIDE SEQUENCE [LARGE SCALE GENOMIC DNA]</scope>
</reference>
<feature type="compositionally biased region" description="Low complexity" evidence="1">
    <location>
        <begin position="546"/>
        <end position="556"/>
    </location>
</feature>
<gene>
    <name evidence="2" type="primary">PM105_31</name>
</gene>
<accession>A0A0S4L072</accession>
<dbReference type="EMBL" id="LN898172">
    <property type="protein sequence ID" value="CUS27813.1"/>
    <property type="molecule type" value="Genomic_DNA"/>
</dbReference>
<feature type="region of interest" description="Disordered" evidence="1">
    <location>
        <begin position="532"/>
        <end position="567"/>
    </location>
</feature>
<dbReference type="Gene3D" id="3.40.50.300">
    <property type="entry name" value="P-loop containing nucleotide triphosphate hydrolases"/>
    <property type="match status" value="1"/>
</dbReference>
<organism evidence="2 3">
    <name type="scientific">Pseudomonas phage vB_PaeS_PM105</name>
    <dbReference type="NCBI Taxonomy" id="1743016"/>
    <lineage>
        <taxon>Viruses</taxon>
        <taxon>Duplodnaviria</taxon>
        <taxon>Heunggongvirae</taxon>
        <taxon>Uroviricota</taxon>
        <taxon>Caudoviricetes</taxon>
        <taxon>Guarnerosvirinae</taxon>
        <taxon>Mechnikovvirus</taxon>
        <taxon>Mechnikovvirus PM105</taxon>
        <taxon>Beetrevirus PM105</taxon>
    </lineage>
</organism>
<evidence type="ECO:0000313" key="3">
    <source>
        <dbReference type="Proteomes" id="UP000204666"/>
    </source>
</evidence>